<evidence type="ECO:0000313" key="3">
    <source>
        <dbReference type="EMBL" id="GAA1509021.1"/>
    </source>
</evidence>
<dbReference type="EMBL" id="BAAAOR010000008">
    <property type="protein sequence ID" value="GAA1509021.1"/>
    <property type="molecule type" value="Genomic_DNA"/>
</dbReference>
<proteinExistence type="predicted"/>
<evidence type="ECO:0000256" key="2">
    <source>
        <dbReference type="SAM" id="SignalP"/>
    </source>
</evidence>
<dbReference type="Proteomes" id="UP001500842">
    <property type="component" value="Unassembled WGS sequence"/>
</dbReference>
<name>A0ABN2A1E2_9ACTN</name>
<protein>
    <submittedName>
        <fullName evidence="3">Uncharacterized protein</fullName>
    </submittedName>
</protein>
<keyword evidence="4" id="KW-1185">Reference proteome</keyword>
<sequence>MSRYRLRHVTHLTLAGVCLAALAACGGSDGSDGPDSPVAVPFADGWSVVGALGQVPEAAAGERVLVQTADLDAATKAAGLRRPAGGSREDLADWLLPLSGAAPADGEPAPLFVPIAESFNTAAASPDDFAGVVGWSINDVTAYVEQSAPPLSFVVVSGSGGRLSADLTEVEDGIVTDIDGEDFAATLGNVNPVSRIGRPSRLAERDDLIAMGSSTPVVRAWLRGGPTLADDASLAGVARALDDEGVVAAVVAGIEPTVEPTADSGDASGTELVPADPYDAVAIGWSVDDGEAEIHVAYHFGSAEAAERGAGVLERAWRDGTSPLTRSPYSDRVTVDEVDADDGVVTVSLRLGPEGRPSFPVQALQQQEPLFRSR</sequence>
<evidence type="ECO:0000256" key="1">
    <source>
        <dbReference type="SAM" id="MobiDB-lite"/>
    </source>
</evidence>
<feature type="chain" id="PRO_5046765575" evidence="2">
    <location>
        <begin position="24"/>
        <end position="374"/>
    </location>
</feature>
<dbReference type="PROSITE" id="PS51257">
    <property type="entry name" value="PROKAR_LIPOPROTEIN"/>
    <property type="match status" value="1"/>
</dbReference>
<comment type="caution">
    <text evidence="3">The sequence shown here is derived from an EMBL/GenBank/DDBJ whole genome shotgun (WGS) entry which is preliminary data.</text>
</comment>
<feature type="region of interest" description="Disordered" evidence="1">
    <location>
        <begin position="354"/>
        <end position="374"/>
    </location>
</feature>
<feature type="signal peptide" evidence="2">
    <location>
        <begin position="1"/>
        <end position="23"/>
    </location>
</feature>
<organism evidence="3 4">
    <name type="scientific">Nocardioides humi</name>
    <dbReference type="NCBI Taxonomy" id="449461"/>
    <lineage>
        <taxon>Bacteria</taxon>
        <taxon>Bacillati</taxon>
        <taxon>Actinomycetota</taxon>
        <taxon>Actinomycetes</taxon>
        <taxon>Propionibacteriales</taxon>
        <taxon>Nocardioidaceae</taxon>
        <taxon>Nocardioides</taxon>
    </lineage>
</organism>
<keyword evidence="2" id="KW-0732">Signal</keyword>
<evidence type="ECO:0000313" key="4">
    <source>
        <dbReference type="Proteomes" id="UP001500842"/>
    </source>
</evidence>
<reference evidence="3 4" key="1">
    <citation type="journal article" date="2019" name="Int. J. Syst. Evol. Microbiol.">
        <title>The Global Catalogue of Microorganisms (GCM) 10K type strain sequencing project: providing services to taxonomists for standard genome sequencing and annotation.</title>
        <authorList>
            <consortium name="The Broad Institute Genomics Platform"/>
            <consortium name="The Broad Institute Genome Sequencing Center for Infectious Disease"/>
            <person name="Wu L."/>
            <person name="Ma J."/>
        </authorList>
    </citation>
    <scope>NUCLEOTIDE SEQUENCE [LARGE SCALE GENOMIC DNA]</scope>
    <source>
        <strain evidence="3 4">JCM 14942</strain>
    </source>
</reference>
<accession>A0ABN2A1E2</accession>
<gene>
    <name evidence="3" type="ORF">GCM10009788_11660</name>
</gene>
<dbReference type="RefSeq" id="WP_141006609.1">
    <property type="nucleotide sequence ID" value="NZ_BAAAOR010000008.1"/>
</dbReference>